<evidence type="ECO:0000313" key="4">
    <source>
        <dbReference type="Proteomes" id="UP000238563"/>
    </source>
</evidence>
<proteinExistence type="inferred from homology"/>
<dbReference type="Gene3D" id="3.30.530.20">
    <property type="match status" value="1"/>
</dbReference>
<reference evidence="3 4" key="1">
    <citation type="submission" date="2018-02" db="EMBL/GenBank/DDBJ databases">
        <title>The draft genome of Phyllobacterium myrsinacearum DSM5892.</title>
        <authorList>
            <person name="Li L."/>
            <person name="Liu L."/>
            <person name="Zhang X."/>
            <person name="Wang T."/>
        </authorList>
    </citation>
    <scope>NUCLEOTIDE SEQUENCE [LARGE SCALE GENOMIC DNA]</scope>
    <source>
        <strain evidence="3 4">DSM 5892</strain>
    </source>
</reference>
<dbReference type="OrthoDB" id="9803476at2"/>
<organism evidence="3 4">
    <name type="scientific">Phyllobacterium myrsinacearum</name>
    <dbReference type="NCBI Taxonomy" id="28101"/>
    <lineage>
        <taxon>Bacteria</taxon>
        <taxon>Pseudomonadati</taxon>
        <taxon>Pseudomonadota</taxon>
        <taxon>Alphaproteobacteria</taxon>
        <taxon>Hyphomicrobiales</taxon>
        <taxon>Phyllobacteriaceae</taxon>
        <taxon>Phyllobacterium</taxon>
    </lineage>
</organism>
<name>A0A2S9JIX0_9HYPH</name>
<protein>
    <submittedName>
        <fullName evidence="3">Polyketide cyclase</fullName>
    </submittedName>
</protein>
<keyword evidence="4" id="KW-1185">Reference proteome</keyword>
<evidence type="ECO:0000256" key="1">
    <source>
        <dbReference type="ARBA" id="ARBA00006817"/>
    </source>
</evidence>
<dbReference type="Pfam" id="PF08327">
    <property type="entry name" value="AHSA1"/>
    <property type="match status" value="1"/>
</dbReference>
<gene>
    <name evidence="3" type="ORF">C5750_11465</name>
</gene>
<dbReference type="InterPro" id="IPR013538">
    <property type="entry name" value="ASHA1/2-like_C"/>
</dbReference>
<accession>A0A2S9JIX0</accession>
<dbReference type="AlphaFoldDB" id="A0A2S9JIX0"/>
<dbReference type="InterPro" id="IPR023393">
    <property type="entry name" value="START-like_dom_sf"/>
</dbReference>
<comment type="caution">
    <text evidence="3">The sequence shown here is derived from an EMBL/GenBank/DDBJ whole genome shotgun (WGS) entry which is preliminary data.</text>
</comment>
<dbReference type="CDD" id="cd08900">
    <property type="entry name" value="SRPBCC_CalC_Aha1-like_7"/>
    <property type="match status" value="1"/>
</dbReference>
<feature type="domain" description="Activator of Hsp90 ATPase homologue 1/2-like C-terminal" evidence="2">
    <location>
        <begin position="19"/>
        <end position="149"/>
    </location>
</feature>
<dbReference type="EMBL" id="PVBT01000003">
    <property type="protein sequence ID" value="PRD53024.1"/>
    <property type="molecule type" value="Genomic_DNA"/>
</dbReference>
<sequence>MTKRSVKHDTFTIERSYAAAPARVFFALSDKTAKSKWFAGPDDWGVARFEMDFRIGGRETNSGGPKGGPVHRFEAIYQDIVPDQRIIYSYDMYLDDRRISVSLATMELKPEGTGTKLVFTEQGAFLDGYDEPGQRQRGTEDLLDALGASLKGAPVNA</sequence>
<evidence type="ECO:0000313" key="3">
    <source>
        <dbReference type="EMBL" id="PRD53024.1"/>
    </source>
</evidence>
<dbReference type="Proteomes" id="UP000238563">
    <property type="component" value="Unassembled WGS sequence"/>
</dbReference>
<dbReference type="SUPFAM" id="SSF55961">
    <property type="entry name" value="Bet v1-like"/>
    <property type="match status" value="1"/>
</dbReference>
<evidence type="ECO:0000259" key="2">
    <source>
        <dbReference type="Pfam" id="PF08327"/>
    </source>
</evidence>
<dbReference type="RefSeq" id="WP_105734038.1">
    <property type="nucleotide sequence ID" value="NZ_PVBT01000003.1"/>
</dbReference>
<comment type="similarity">
    <text evidence="1">Belongs to the AHA1 family.</text>
</comment>